<protein>
    <submittedName>
        <fullName evidence="2">Uncharacterized protein</fullName>
    </submittedName>
</protein>
<evidence type="ECO:0000256" key="1">
    <source>
        <dbReference type="SAM" id="MobiDB-lite"/>
    </source>
</evidence>
<organism evidence="2 3">
    <name type="scientific">Colletotrichum zoysiae</name>
    <dbReference type="NCBI Taxonomy" id="1216348"/>
    <lineage>
        <taxon>Eukaryota</taxon>
        <taxon>Fungi</taxon>
        <taxon>Dikarya</taxon>
        <taxon>Ascomycota</taxon>
        <taxon>Pezizomycotina</taxon>
        <taxon>Sordariomycetes</taxon>
        <taxon>Hypocreomycetidae</taxon>
        <taxon>Glomerellales</taxon>
        <taxon>Glomerellaceae</taxon>
        <taxon>Colletotrichum</taxon>
        <taxon>Colletotrichum graminicola species complex</taxon>
    </lineage>
</organism>
<proteinExistence type="predicted"/>
<dbReference type="Proteomes" id="UP001232148">
    <property type="component" value="Unassembled WGS sequence"/>
</dbReference>
<evidence type="ECO:0000313" key="2">
    <source>
        <dbReference type="EMBL" id="KAK2027028.1"/>
    </source>
</evidence>
<gene>
    <name evidence="2" type="ORF">LX32DRAFT_722883</name>
</gene>
<keyword evidence="3" id="KW-1185">Reference proteome</keyword>
<evidence type="ECO:0000313" key="3">
    <source>
        <dbReference type="Proteomes" id="UP001232148"/>
    </source>
</evidence>
<comment type="caution">
    <text evidence="2">The sequence shown here is derived from an EMBL/GenBank/DDBJ whole genome shotgun (WGS) entry which is preliminary data.</text>
</comment>
<name>A0AAD9M338_9PEZI</name>
<dbReference type="AlphaFoldDB" id="A0AAD9M338"/>
<reference evidence="2" key="1">
    <citation type="submission" date="2021-06" db="EMBL/GenBank/DDBJ databases">
        <title>Comparative genomics, transcriptomics and evolutionary studies reveal genomic signatures of adaptation to plant cell wall in hemibiotrophic fungi.</title>
        <authorList>
            <consortium name="DOE Joint Genome Institute"/>
            <person name="Baroncelli R."/>
            <person name="Diaz J.F."/>
            <person name="Benocci T."/>
            <person name="Peng M."/>
            <person name="Battaglia E."/>
            <person name="Haridas S."/>
            <person name="Andreopoulos W."/>
            <person name="Labutti K."/>
            <person name="Pangilinan J."/>
            <person name="Floch G.L."/>
            <person name="Makela M.R."/>
            <person name="Henrissat B."/>
            <person name="Grigoriev I.V."/>
            <person name="Crouch J.A."/>
            <person name="De Vries R.P."/>
            <person name="Sukno S.A."/>
            <person name="Thon M.R."/>
        </authorList>
    </citation>
    <scope>NUCLEOTIDE SEQUENCE</scope>
    <source>
        <strain evidence="2">MAFF235873</strain>
    </source>
</reference>
<dbReference type="EMBL" id="MU842902">
    <property type="protein sequence ID" value="KAK2027028.1"/>
    <property type="molecule type" value="Genomic_DNA"/>
</dbReference>
<sequence>MSPNIPLAAIPEEEEDWEDASSSSDNTYDEDNENDKDGRGLTPPSGLLFPHEMPKPPSPPTHAPRLRLLYHSKTWDTQIYMLKDNKVLKERASLPDLSRGYLAASQMSKRLRHWFHVLPEQLEEILGSDHPYLSRVAIAKAPRQYTLLEGIENSDHLPKQLTKPFPEMTGRLVMERVRPVKPAVVRVLVDKIISPKLHRKAMRTPENFSLHPKAWLGFEQPQVVKDLLRKYPNLTVRPAYLNELMRFIGRRGVLVLAREMGTALAVIHYDLNKDARGVKFRIGYNPALDKPKLWVCGAGRMGDLRFNERGDGFAGDPGGYRFYPRPGVGYGVFDAFWAAYVLASEGILRWRVEKGVKGSGKDTELRRLMIKVLLERLDSL</sequence>
<accession>A0AAD9M338</accession>
<feature type="region of interest" description="Disordered" evidence="1">
    <location>
        <begin position="1"/>
        <end position="64"/>
    </location>
</feature>